<dbReference type="EMBL" id="QZWG01000017">
    <property type="protein sequence ID" value="RZB54733.1"/>
    <property type="molecule type" value="Genomic_DNA"/>
</dbReference>
<dbReference type="AlphaFoldDB" id="A0A445G0F9"/>
<comment type="caution">
    <text evidence="3">The sequence shown here is derived from an EMBL/GenBank/DDBJ whole genome shotgun (WGS) entry which is preliminary data.</text>
</comment>
<dbReference type="NCBIfam" id="TIGR01640">
    <property type="entry name" value="F_box_assoc_1"/>
    <property type="match status" value="1"/>
</dbReference>
<dbReference type="Gramene" id="XM_028352415.1">
    <property type="protein sequence ID" value="XP_028208216.1"/>
    <property type="gene ID" value="LOC114391411"/>
</dbReference>
<reference evidence="3 4" key="1">
    <citation type="submission" date="2018-09" db="EMBL/GenBank/DDBJ databases">
        <title>A high-quality reference genome of wild soybean provides a powerful tool to mine soybean genomes.</title>
        <authorList>
            <person name="Xie M."/>
            <person name="Chung C.Y.L."/>
            <person name="Li M.-W."/>
            <person name="Wong F.-L."/>
            <person name="Chan T.-F."/>
            <person name="Lam H.-M."/>
        </authorList>
    </citation>
    <scope>NUCLEOTIDE SEQUENCE [LARGE SCALE GENOMIC DNA]</scope>
    <source>
        <strain evidence="4">cv. W05</strain>
        <tissue evidence="3">Hypocotyl of etiolated seedlings</tissue>
    </source>
</reference>
<evidence type="ECO:0000313" key="3">
    <source>
        <dbReference type="EMBL" id="RZB54733.1"/>
    </source>
</evidence>
<dbReference type="PANTHER" id="PTHR31672">
    <property type="entry name" value="BNACNNG10540D PROTEIN"/>
    <property type="match status" value="1"/>
</dbReference>
<dbReference type="InterPro" id="IPR001810">
    <property type="entry name" value="F-box_dom"/>
</dbReference>
<dbReference type="InterPro" id="IPR006527">
    <property type="entry name" value="F-box-assoc_dom_typ1"/>
</dbReference>
<dbReference type="InterPro" id="IPR050796">
    <property type="entry name" value="SCF_F-box_component"/>
</dbReference>
<proteinExistence type="predicted"/>
<evidence type="ECO:0000256" key="1">
    <source>
        <dbReference type="SAM" id="MobiDB-lite"/>
    </source>
</evidence>
<organism evidence="3 4">
    <name type="scientific">Glycine soja</name>
    <name type="common">Wild soybean</name>
    <dbReference type="NCBI Taxonomy" id="3848"/>
    <lineage>
        <taxon>Eukaryota</taxon>
        <taxon>Viridiplantae</taxon>
        <taxon>Streptophyta</taxon>
        <taxon>Embryophyta</taxon>
        <taxon>Tracheophyta</taxon>
        <taxon>Spermatophyta</taxon>
        <taxon>Magnoliopsida</taxon>
        <taxon>eudicotyledons</taxon>
        <taxon>Gunneridae</taxon>
        <taxon>Pentapetalae</taxon>
        <taxon>rosids</taxon>
        <taxon>fabids</taxon>
        <taxon>Fabales</taxon>
        <taxon>Fabaceae</taxon>
        <taxon>Papilionoideae</taxon>
        <taxon>50 kb inversion clade</taxon>
        <taxon>NPAAA clade</taxon>
        <taxon>indigoferoid/millettioid clade</taxon>
        <taxon>Phaseoleae</taxon>
        <taxon>Glycine</taxon>
        <taxon>Glycine subgen. Soja</taxon>
    </lineage>
</organism>
<evidence type="ECO:0000259" key="2">
    <source>
        <dbReference type="PROSITE" id="PS50181"/>
    </source>
</evidence>
<feature type="region of interest" description="Disordered" evidence="1">
    <location>
        <begin position="1"/>
        <end position="25"/>
    </location>
</feature>
<dbReference type="SUPFAM" id="SSF81383">
    <property type="entry name" value="F-box domain"/>
    <property type="match status" value="1"/>
</dbReference>
<dbReference type="PANTHER" id="PTHR31672:SF13">
    <property type="entry name" value="F-BOX PROTEIN CPR30-LIKE"/>
    <property type="match status" value="1"/>
</dbReference>
<dbReference type="Proteomes" id="UP000289340">
    <property type="component" value="Chromosome 17"/>
</dbReference>
<name>A0A445G0F9_GLYSO</name>
<dbReference type="Gene3D" id="1.20.1280.50">
    <property type="match status" value="1"/>
</dbReference>
<keyword evidence="4" id="KW-1185">Reference proteome</keyword>
<dbReference type="InterPro" id="IPR017451">
    <property type="entry name" value="F-box-assoc_interact_dom"/>
</dbReference>
<dbReference type="CDD" id="cd22157">
    <property type="entry name" value="F-box_AtFBW1-like"/>
    <property type="match status" value="1"/>
</dbReference>
<accession>A0A445G0F9</accession>
<dbReference type="PROSITE" id="PS50181">
    <property type="entry name" value="FBOX"/>
    <property type="match status" value="1"/>
</dbReference>
<gene>
    <name evidence="3" type="ORF">D0Y65_044601</name>
</gene>
<dbReference type="Pfam" id="PF07734">
    <property type="entry name" value="FBA_1"/>
    <property type="match status" value="1"/>
</dbReference>
<dbReference type="InterPro" id="IPR036047">
    <property type="entry name" value="F-box-like_dom_sf"/>
</dbReference>
<dbReference type="Pfam" id="PF00646">
    <property type="entry name" value="F-box"/>
    <property type="match status" value="1"/>
</dbReference>
<feature type="domain" description="F-box" evidence="2">
    <location>
        <begin position="26"/>
        <end position="76"/>
    </location>
</feature>
<dbReference type="SMART" id="SM00256">
    <property type="entry name" value="FBOX"/>
    <property type="match status" value="1"/>
</dbReference>
<sequence length="394" mass="44859">MHHSNSNYEERRRSRRGVRRRAQNENEKMVDLPQELIHEILLRLPVKSLIRFKTVCKSWLSHISDPHFTASHFKLGAAPTERLLFLSPIAREFLSIDFNESLNDDSASAALNCDFVEHFDYLEIIGSCRGFLLLDFRYTLCVWNPSTGVHQFVKWSPFVSSNIMGLDVGDEFSLSIRGFGYDPSTDDYLAVLASCNDELVIIHMEYFSLRANTWKEIEASHLSFAEIAYNEVGSFLNTAIHWLAFSLEVSMDVIVAFDLTERSFSEILLPIDFDLDNFQLCVLAVLGELLNLCAVEEIRHSVEIWAMGEYKVRSSWTKTTVVSLDYFSSLSLFPICSTEDGDIVGTDGCNVLIKCNDEGQLQEYQIYSNGPYRSAVYTESLLSLPCDREPAENV</sequence>
<protein>
    <submittedName>
        <fullName evidence="3">F-box/kelch-repeat protein</fullName>
    </submittedName>
</protein>
<evidence type="ECO:0000313" key="4">
    <source>
        <dbReference type="Proteomes" id="UP000289340"/>
    </source>
</evidence>